<evidence type="ECO:0000256" key="5">
    <source>
        <dbReference type="PROSITE-ProRule" id="PRU00708"/>
    </source>
</evidence>
<gene>
    <name evidence="7" type="ORF">PG991_000481</name>
</gene>
<evidence type="ECO:0000313" key="8">
    <source>
        <dbReference type="Proteomes" id="UP001396898"/>
    </source>
</evidence>
<name>A0ABR1T290_9PEZI</name>
<dbReference type="Pfam" id="PF13812">
    <property type="entry name" value="PPR_3"/>
    <property type="match status" value="2"/>
</dbReference>
<organism evidence="7 8">
    <name type="scientific">Apiospora marii</name>
    <dbReference type="NCBI Taxonomy" id="335849"/>
    <lineage>
        <taxon>Eukaryota</taxon>
        <taxon>Fungi</taxon>
        <taxon>Dikarya</taxon>
        <taxon>Ascomycota</taxon>
        <taxon>Pezizomycotina</taxon>
        <taxon>Sordariomycetes</taxon>
        <taxon>Xylariomycetidae</taxon>
        <taxon>Amphisphaeriales</taxon>
        <taxon>Apiosporaceae</taxon>
        <taxon>Apiospora</taxon>
    </lineage>
</organism>
<dbReference type="PROSITE" id="PS51375">
    <property type="entry name" value="PPR"/>
    <property type="match status" value="2"/>
</dbReference>
<keyword evidence="2" id="KW-0677">Repeat</keyword>
<sequence length="923" mass="103505">MRTPFICRQCMSRLQHTPARSQHILRSAYHDLARTDLAEATVWPPPNPNNNGFDPVAVDEGSSDSSQLGSGNEQNYFRRYVPNSKSHVGLASGSNPRIRLKRQILGTRGKLDYLQSTVADTYGLSRPAARDAIAQLKRLLHGCIPLRISDRVDEFDAWKAAYASELYKSLQDPLLRSSTSKNPEWAALSDGQDMSVDTMRSTWLDIDQVQRETNWGHMIISALQVNPEILTPLLQATYDASWSPSYIVEDVARLLCRHAKVSGGLRRQSFVDLVLFLLNSSPNGNLMLGEDVLASVISWANLDQVVAIFQYLRSTRFASSSEHKALAAEILCYMTELEEFDINSPAAASVCTSLLNVQRGQPAPQGDAAPDRLFKTLLEHGLRPNLLNFTALMRNFAVTGHLETAWTVFDLLGQYGIEADDEVYSILLNASKKENDLSSIRRVIDSVSVQGYGRPWNVSHANHLLDLLYRDNEAQAEIRRGQRKHNNAFRLMLQLYAKVFRLRPLQKFLPFDVEEMLLWQGPSGKYSTATTRMVGAVPPQTIPLLADPDSTTLALMITAHYRSLENPQHIFQTYKHYNELLARRDSHAMVVSQQHATLVHDMFLKAIMQFRPYLGYSVRTVQGMLIRAEEEQTRQREHSGGATVPHAAAAKKHPYPSVYTWTTLINGFRNHKLPEPAFSILRMMVQKGRVQPNTVTWNALIGAYARVGDAQSAVKTMRYLEAAGFQSDRYTVRAMESLPRGAREQAVELLEASKAQSLDEARDDLIKMGILTADDGTASSTSELEPLPADAQWLPAAAIAGGKHEIRHRFGYVQELVLRGRSGPRPVHLGQDRDREIVRAFVSIVAVGLAELEPWSKFDDSVCGAAGVERFLGFVFQHIDDLLVTLFDLRLFASRLKPELREHMGHIVRVEQMPSSLPKRIIA</sequence>
<accession>A0ABR1T290</accession>
<evidence type="ECO:0000256" key="4">
    <source>
        <dbReference type="ARBA" id="ARBA00044511"/>
    </source>
</evidence>
<dbReference type="PANTHER" id="PTHR47447:SF17">
    <property type="entry name" value="OS12G0638900 PROTEIN"/>
    <property type="match status" value="1"/>
</dbReference>
<feature type="repeat" description="PPR" evidence="5">
    <location>
        <begin position="693"/>
        <end position="727"/>
    </location>
</feature>
<feature type="repeat" description="PPR" evidence="5">
    <location>
        <begin position="657"/>
        <end position="691"/>
    </location>
</feature>
<comment type="subunit">
    <text evidence="4">Binds to mitochondrial small subunit 15S rRNA.</text>
</comment>
<protein>
    <recommendedName>
        <fullName evidence="9">Pentatricopeptide repeat protein</fullName>
    </recommendedName>
</protein>
<comment type="similarity">
    <text evidence="1">Belongs to the CCM1 family.</text>
</comment>
<dbReference type="InterPro" id="IPR002885">
    <property type="entry name" value="PPR_rpt"/>
</dbReference>
<evidence type="ECO:0008006" key="9">
    <source>
        <dbReference type="Google" id="ProtNLM"/>
    </source>
</evidence>
<dbReference type="Proteomes" id="UP001396898">
    <property type="component" value="Unassembled WGS sequence"/>
</dbReference>
<feature type="region of interest" description="Disordered" evidence="6">
    <location>
        <begin position="41"/>
        <end position="72"/>
    </location>
</feature>
<reference evidence="7 8" key="1">
    <citation type="submission" date="2023-01" db="EMBL/GenBank/DDBJ databases">
        <title>Analysis of 21 Apiospora genomes using comparative genomics revels a genus with tremendous synthesis potential of carbohydrate active enzymes and secondary metabolites.</title>
        <authorList>
            <person name="Sorensen T."/>
        </authorList>
    </citation>
    <scope>NUCLEOTIDE SEQUENCE [LARGE SCALE GENOMIC DNA]</scope>
    <source>
        <strain evidence="7 8">CBS 20057</strain>
    </source>
</reference>
<evidence type="ECO:0000256" key="6">
    <source>
        <dbReference type="SAM" id="MobiDB-lite"/>
    </source>
</evidence>
<comment type="caution">
    <text evidence="7">The sequence shown here is derived from an EMBL/GenBank/DDBJ whole genome shotgun (WGS) entry which is preliminary data.</text>
</comment>
<evidence type="ECO:0000256" key="2">
    <source>
        <dbReference type="ARBA" id="ARBA00022737"/>
    </source>
</evidence>
<keyword evidence="8" id="KW-1185">Reference proteome</keyword>
<dbReference type="PANTHER" id="PTHR47447">
    <property type="entry name" value="OS03G0856100 PROTEIN"/>
    <property type="match status" value="1"/>
</dbReference>
<evidence type="ECO:0000313" key="7">
    <source>
        <dbReference type="EMBL" id="KAK8040693.1"/>
    </source>
</evidence>
<evidence type="ECO:0000256" key="3">
    <source>
        <dbReference type="ARBA" id="ARBA00044493"/>
    </source>
</evidence>
<comment type="function">
    <text evidence="3">Regulates mitochondrial small subunit maturation by controlling 15S rRNA 5'-end processing. Localizes to the 5' precursor of the 15S rRNA in a position that is subsequently occupied by mS47 in the mature yeast mtSSU. Uses structure and sequence-specific RNA recognition, binding to a single-stranded region of the precursor and specifically recognizing bases -6 to -1. The exchange of Ccm1 for mS47 is coupled to the irreversible removal of precursor rRNA that is accompanied by conformational changes of the mitoribosomal proteins uS5m and mS26. These conformational changes signal completion of 5'-end rRNA processing through protection of the mature 5'-end of the 15S rRNA and stabilization of mS47. The removal of the 5' precursor together with the dissociation of Ccm1 may be catalyzed by the 5'-3' exoribonuclease Pet127. Involved in the specific removal of group I introns in mitochondrial encoded transcripts.</text>
</comment>
<evidence type="ECO:0000256" key="1">
    <source>
        <dbReference type="ARBA" id="ARBA00006192"/>
    </source>
</evidence>
<dbReference type="InterPro" id="IPR011990">
    <property type="entry name" value="TPR-like_helical_dom_sf"/>
</dbReference>
<dbReference type="EMBL" id="JAQQWI010000001">
    <property type="protein sequence ID" value="KAK8040693.1"/>
    <property type="molecule type" value="Genomic_DNA"/>
</dbReference>
<proteinExistence type="inferred from homology"/>
<dbReference type="Gene3D" id="1.25.40.10">
    <property type="entry name" value="Tetratricopeptide repeat domain"/>
    <property type="match status" value="2"/>
</dbReference>
<feature type="compositionally biased region" description="Polar residues" evidence="6">
    <location>
        <begin position="63"/>
        <end position="72"/>
    </location>
</feature>